<proteinExistence type="predicted"/>
<name>A0A8I6TJV3_CIMLE</name>
<dbReference type="RefSeq" id="XP_014257177.1">
    <property type="nucleotide sequence ID" value="XM_014401691.2"/>
</dbReference>
<evidence type="ECO:0000313" key="1">
    <source>
        <dbReference type="EnsemblMetazoa" id="XP_014257177.1"/>
    </source>
</evidence>
<dbReference type="KEGG" id="clec:106670974"/>
<dbReference type="AlphaFoldDB" id="A0A8I6TJV3"/>
<organism evidence="1 2">
    <name type="scientific">Cimex lectularius</name>
    <name type="common">Bed bug</name>
    <name type="synonym">Acanthia lectularia</name>
    <dbReference type="NCBI Taxonomy" id="79782"/>
    <lineage>
        <taxon>Eukaryota</taxon>
        <taxon>Metazoa</taxon>
        <taxon>Ecdysozoa</taxon>
        <taxon>Arthropoda</taxon>
        <taxon>Hexapoda</taxon>
        <taxon>Insecta</taxon>
        <taxon>Pterygota</taxon>
        <taxon>Neoptera</taxon>
        <taxon>Paraneoptera</taxon>
        <taxon>Hemiptera</taxon>
        <taxon>Heteroptera</taxon>
        <taxon>Panheteroptera</taxon>
        <taxon>Cimicomorpha</taxon>
        <taxon>Cimicidae</taxon>
        <taxon>Cimex</taxon>
    </lineage>
</organism>
<sequence length="254" mass="29460">MDILPTVGDVLYEIDLELSKEKTFLEGHCDVLGSFDEPAQRVNKKTLKPKGQHVLKAGYEPKKLKLSVKNKQIEYKGIDELLDRVVTLEEGQEDDEETTKLQQVKREGATEEMMNGICLVNNYIQTRKTQIKKEDNLTRIMSQKYEDLFQQDMKNFFSNEEKTDILKNIEHYSAKKTSVPVLPERPQKDICDPKRLKSAFNKRCEDIQQRINCAILADIPKNVPHKLLPSIFRVVNALQNINKLQMPLLVKEQY</sequence>
<evidence type="ECO:0000313" key="2">
    <source>
        <dbReference type="Proteomes" id="UP000494040"/>
    </source>
</evidence>
<dbReference type="Proteomes" id="UP000494040">
    <property type="component" value="Unassembled WGS sequence"/>
</dbReference>
<accession>A0A8I6TJV3</accession>
<keyword evidence="2" id="KW-1185">Reference proteome</keyword>
<dbReference type="EnsemblMetazoa" id="XM_014401691.2">
    <property type="protein sequence ID" value="XP_014257177.1"/>
    <property type="gene ID" value="LOC106670974"/>
</dbReference>
<protein>
    <submittedName>
        <fullName evidence="1">Uncharacterized protein</fullName>
    </submittedName>
</protein>
<dbReference type="GeneID" id="106670974"/>
<reference evidence="1" key="1">
    <citation type="submission" date="2022-01" db="UniProtKB">
        <authorList>
            <consortium name="EnsemblMetazoa"/>
        </authorList>
    </citation>
    <scope>IDENTIFICATION</scope>
</reference>